<sequence>MLAIADSTAENQGKITLDSMWVDANDTTAMRDIASNSAIDFGTGVGVGTDSYSGAGKNATAINQLGGVITIYNAGAGMAAYGASNTVINQGTINLEKNGNYDDSLAANTLVGMAVYEHGTAINDQTGVININVGTGQAFYNDGTGTIVNYGTICTFGVCQSGNEYNNTDDFTSLIYTGGDTITRSGETVTLNKSAAVTDKLAGNVVNSGTLSGDQITVSSGLLENTSGGIINNLVKLDKGAVIKNAGVMTNNVDVSGGILNNAGEMTAQITMNAGADSSLVNNTGTINKIVQNAGVFNNSGSVTGRMMSAGGVFNNQTDGAIMRGAALTGTAVANNEGTWNLGSSSEGNNTGMLEVNNNSAFNNRGEFILDNDKNAVHINQSGTLYNTGHMNISNSSHNGAVNMWGGNGRFINDGTIDVSAKSLVVSANNAGDQNAFFWNQDNGVINFDHDSASAVKVTHSNFIAQNDGIMNISGTGAVAMEGDKNAQLVNNGTINLGTAGTTDTGMIGMQTPMPTPRRMR</sequence>
<accession>A0A376Y8Q6</accession>
<name>A0A376Y8Q6_ECOLX</name>
<protein>
    <submittedName>
        <fullName evidence="2">Putative autotransporter heamagglutinin</fullName>
    </submittedName>
</protein>
<feature type="region of interest" description="Disordered" evidence="1">
    <location>
        <begin position="501"/>
        <end position="521"/>
    </location>
</feature>
<evidence type="ECO:0000256" key="1">
    <source>
        <dbReference type="SAM" id="MobiDB-lite"/>
    </source>
</evidence>
<reference evidence="2 3" key="1">
    <citation type="submission" date="2018-06" db="EMBL/GenBank/DDBJ databases">
        <authorList>
            <consortium name="Pathogen Informatics"/>
            <person name="Doyle S."/>
        </authorList>
    </citation>
    <scope>NUCLEOTIDE SEQUENCE [LARGE SCALE GENOMIC DNA]</scope>
    <source>
        <strain evidence="2 3">NCTC9117</strain>
    </source>
</reference>
<proteinExistence type="predicted"/>
<evidence type="ECO:0000313" key="2">
    <source>
        <dbReference type="EMBL" id="STJ80786.1"/>
    </source>
</evidence>
<evidence type="ECO:0000313" key="3">
    <source>
        <dbReference type="Proteomes" id="UP000254785"/>
    </source>
</evidence>
<organism evidence="2 3">
    <name type="scientific">Escherichia coli</name>
    <dbReference type="NCBI Taxonomy" id="562"/>
    <lineage>
        <taxon>Bacteria</taxon>
        <taxon>Pseudomonadati</taxon>
        <taxon>Pseudomonadota</taxon>
        <taxon>Gammaproteobacteria</taxon>
        <taxon>Enterobacterales</taxon>
        <taxon>Enterobacteriaceae</taxon>
        <taxon>Escherichia</taxon>
    </lineage>
</organism>
<dbReference type="AlphaFoldDB" id="A0A376Y8Q6"/>
<gene>
    <name evidence="2" type="ORF">NCTC9117_03419</name>
</gene>
<dbReference type="EMBL" id="UGDC01000003">
    <property type="protein sequence ID" value="STJ80786.1"/>
    <property type="molecule type" value="Genomic_DNA"/>
</dbReference>
<dbReference type="Proteomes" id="UP000254785">
    <property type="component" value="Unassembled WGS sequence"/>
</dbReference>